<dbReference type="SUPFAM" id="SSF47203">
    <property type="entry name" value="Acyl-CoA dehydrogenase C-terminal domain-like"/>
    <property type="match status" value="1"/>
</dbReference>
<evidence type="ECO:0000313" key="3">
    <source>
        <dbReference type="Proteomes" id="UP001487740"/>
    </source>
</evidence>
<gene>
    <name evidence="2" type="ORF">O3P69_014952</name>
</gene>
<organism evidence="2 3">
    <name type="scientific">Scylla paramamosain</name>
    <name type="common">Mud crab</name>
    <dbReference type="NCBI Taxonomy" id="85552"/>
    <lineage>
        <taxon>Eukaryota</taxon>
        <taxon>Metazoa</taxon>
        <taxon>Ecdysozoa</taxon>
        <taxon>Arthropoda</taxon>
        <taxon>Crustacea</taxon>
        <taxon>Multicrustacea</taxon>
        <taxon>Malacostraca</taxon>
        <taxon>Eumalacostraca</taxon>
        <taxon>Eucarida</taxon>
        <taxon>Decapoda</taxon>
        <taxon>Pleocyemata</taxon>
        <taxon>Brachyura</taxon>
        <taxon>Eubrachyura</taxon>
        <taxon>Portunoidea</taxon>
        <taxon>Portunidae</taxon>
        <taxon>Portuninae</taxon>
        <taxon>Scylla</taxon>
    </lineage>
</organism>
<dbReference type="EMBL" id="JARAKH010003524">
    <property type="protein sequence ID" value="KAK8372190.1"/>
    <property type="molecule type" value="Genomic_DNA"/>
</dbReference>
<accession>A0AAW0SA51</accession>
<dbReference type="Proteomes" id="UP001487740">
    <property type="component" value="Unassembled WGS sequence"/>
</dbReference>
<feature type="domain" description="Acyl-CoA oxidase C-terminal" evidence="1">
    <location>
        <begin position="3"/>
        <end position="35"/>
    </location>
</feature>
<dbReference type="GO" id="GO:0003997">
    <property type="term" value="F:acyl-CoA oxidase activity"/>
    <property type="evidence" value="ECO:0007669"/>
    <property type="project" value="InterPro"/>
</dbReference>
<feature type="non-terminal residue" evidence="2">
    <location>
        <position position="1"/>
    </location>
</feature>
<name>A0AAW0SA51_SCYPA</name>
<keyword evidence="3" id="KW-1185">Reference proteome</keyword>
<reference evidence="2 3" key="1">
    <citation type="submission" date="2023-03" db="EMBL/GenBank/DDBJ databases">
        <title>High-quality genome of Scylla paramamosain provides insights in environmental adaptation.</title>
        <authorList>
            <person name="Zhang L."/>
        </authorList>
    </citation>
    <scope>NUCLEOTIDE SEQUENCE [LARGE SCALE GENOMIC DNA]</scope>
    <source>
        <strain evidence="2">LZ_2023a</strain>
        <tissue evidence="2">Muscle</tissue>
    </source>
</reference>
<dbReference type="InterPro" id="IPR036250">
    <property type="entry name" value="AcylCo_DH-like_C"/>
</dbReference>
<protein>
    <recommendedName>
        <fullName evidence="1">Acyl-CoA oxidase C-terminal domain-containing protein</fullName>
    </recommendedName>
</protein>
<dbReference type="AlphaFoldDB" id="A0AAW0SA51"/>
<dbReference type="Pfam" id="PF01756">
    <property type="entry name" value="ACOX"/>
    <property type="match status" value="1"/>
</dbReference>
<dbReference type="GO" id="GO:0006635">
    <property type="term" value="P:fatty acid beta-oxidation"/>
    <property type="evidence" value="ECO:0007669"/>
    <property type="project" value="InterPro"/>
</dbReference>
<evidence type="ECO:0000259" key="1">
    <source>
        <dbReference type="Pfam" id="PF01756"/>
    </source>
</evidence>
<evidence type="ECO:0000313" key="2">
    <source>
        <dbReference type="EMBL" id="KAK8372190.1"/>
    </source>
</evidence>
<sequence length="50" mass="5442">VVEASKELCREVGPDALALSDAFDISDSMLSAPIAQDWVSYNERDNQGEV</sequence>
<dbReference type="InterPro" id="IPR002655">
    <property type="entry name" value="Acyl-CoA_oxidase_C"/>
</dbReference>
<dbReference type="GO" id="GO:0005777">
    <property type="term" value="C:peroxisome"/>
    <property type="evidence" value="ECO:0007669"/>
    <property type="project" value="InterPro"/>
</dbReference>
<comment type="caution">
    <text evidence="2">The sequence shown here is derived from an EMBL/GenBank/DDBJ whole genome shotgun (WGS) entry which is preliminary data.</text>
</comment>
<proteinExistence type="predicted"/>